<dbReference type="Pfam" id="PF13643">
    <property type="entry name" value="DUF4145"/>
    <property type="match status" value="1"/>
</dbReference>
<accession>A0ABY9FZR2</accession>
<protein>
    <submittedName>
        <fullName evidence="2">DUF4145 domain-containing protein</fullName>
    </submittedName>
</protein>
<evidence type="ECO:0000259" key="1">
    <source>
        <dbReference type="Pfam" id="PF13643"/>
    </source>
</evidence>
<feature type="domain" description="DUF4145" evidence="1">
    <location>
        <begin position="139"/>
        <end position="214"/>
    </location>
</feature>
<sequence>MKYVPPSVKETAFNCPHCGAFAQQFWNSVYLDRNSDEHPMPGVYTQQDYDELEFAANNNSQERRDIEEWLAEMIVGVPFIEVNSSSTLSRRKLSNCNISVCYNCDRPSVWVHDTLSYPIVGNVLAPNPDMPDDIKRDYSEAGSILNQSPRGAAALLRLAIQKLCKELGQPGENINSDIKALVAAGLDKRVQQALDAVRVIGNSAVHPGKIDIRDDRATAESLFKLINLIVDKTISEPKHVQEVYDSLPGNLLEAITNRDSTKS</sequence>
<gene>
    <name evidence="2" type="ORF">PSH67_09125</name>
</gene>
<dbReference type="InterPro" id="IPR025285">
    <property type="entry name" value="DUF4145"/>
</dbReference>
<dbReference type="EMBL" id="CP117450">
    <property type="protein sequence ID" value="WLH08812.1"/>
    <property type="molecule type" value="Genomic_DNA"/>
</dbReference>
<dbReference type="Proteomes" id="UP001236748">
    <property type="component" value="Chromosome"/>
</dbReference>
<dbReference type="RefSeq" id="WP_305390418.1">
    <property type="nucleotide sequence ID" value="NZ_CP117450.1"/>
</dbReference>
<proteinExistence type="predicted"/>
<name>A0ABY9FZR2_9PSED</name>
<reference evidence="2 3" key="1">
    <citation type="submission" date="2023-02" db="EMBL/GenBank/DDBJ databases">
        <title>Evolution of Hrp T3SS in non-pathogenic Pseudomonas fluorescens.</title>
        <authorList>
            <person name="Liao K."/>
            <person name="Wei H."/>
            <person name="Gu Y."/>
        </authorList>
    </citation>
    <scope>NUCLEOTIDE SEQUENCE [LARGE SCALE GENOMIC DNA]</scope>
    <source>
        <strain evidence="2 3">FP2043</strain>
    </source>
</reference>
<evidence type="ECO:0000313" key="2">
    <source>
        <dbReference type="EMBL" id="WLH08812.1"/>
    </source>
</evidence>
<evidence type="ECO:0000313" key="3">
    <source>
        <dbReference type="Proteomes" id="UP001236748"/>
    </source>
</evidence>
<organism evidence="2 3">
    <name type="scientific">Pseudomonas lurida</name>
    <dbReference type="NCBI Taxonomy" id="244566"/>
    <lineage>
        <taxon>Bacteria</taxon>
        <taxon>Pseudomonadati</taxon>
        <taxon>Pseudomonadota</taxon>
        <taxon>Gammaproteobacteria</taxon>
        <taxon>Pseudomonadales</taxon>
        <taxon>Pseudomonadaceae</taxon>
        <taxon>Pseudomonas</taxon>
    </lineage>
</organism>
<keyword evidence="3" id="KW-1185">Reference proteome</keyword>